<dbReference type="PANTHER" id="PTHR38107">
    <property type="match status" value="1"/>
</dbReference>
<dbReference type="PANTHER" id="PTHR38107:SF3">
    <property type="entry name" value="LYSOZYME RRRD-RELATED"/>
    <property type="match status" value="1"/>
</dbReference>
<comment type="caution">
    <text evidence="8">The sequence shown here is derived from an EMBL/GenBank/DDBJ whole genome shotgun (WGS) entry which is preliminary data.</text>
</comment>
<dbReference type="Pfam" id="PF00959">
    <property type="entry name" value="Phage_lysozyme"/>
    <property type="match status" value="1"/>
</dbReference>
<dbReference type="InterPro" id="IPR002196">
    <property type="entry name" value="Glyco_hydro_24"/>
</dbReference>
<dbReference type="InterPro" id="IPR034690">
    <property type="entry name" value="Endolysin_T4_type"/>
</dbReference>
<dbReference type="RefSeq" id="WP_368453294.1">
    <property type="nucleotide sequence ID" value="NZ_JBFQXQ010000001.1"/>
</dbReference>
<keyword evidence="7" id="KW-0472">Membrane</keyword>
<protein>
    <recommendedName>
        <fullName evidence="6">Lysozyme</fullName>
        <ecNumber evidence="6">3.2.1.17</ecNumber>
    </recommendedName>
</protein>
<organism evidence="8 9">
    <name type="scientific">Serratia quinivorans</name>
    <dbReference type="NCBI Taxonomy" id="137545"/>
    <lineage>
        <taxon>Bacteria</taxon>
        <taxon>Pseudomonadati</taxon>
        <taxon>Pseudomonadota</taxon>
        <taxon>Gammaproteobacteria</taxon>
        <taxon>Enterobacterales</taxon>
        <taxon>Yersiniaceae</taxon>
        <taxon>Serratia</taxon>
    </lineage>
</organism>
<evidence type="ECO:0000313" key="8">
    <source>
        <dbReference type="EMBL" id="MEX3171640.1"/>
    </source>
</evidence>
<proteinExistence type="inferred from homology"/>
<dbReference type="EMBL" id="JBFQXQ010000001">
    <property type="protein sequence ID" value="MEX3171640.1"/>
    <property type="molecule type" value="Genomic_DNA"/>
</dbReference>
<evidence type="ECO:0000256" key="3">
    <source>
        <dbReference type="ARBA" id="ARBA00022638"/>
    </source>
</evidence>
<dbReference type="HAMAP" id="MF_04110">
    <property type="entry name" value="ENDOLYSIN_T4"/>
    <property type="match status" value="1"/>
</dbReference>
<gene>
    <name evidence="8" type="ORF">AB4M04_06050</name>
</gene>
<keyword evidence="3 6" id="KW-0081">Bacteriolytic enzyme</keyword>
<dbReference type="InterPro" id="IPR051018">
    <property type="entry name" value="Bacteriophage_GH24"/>
</dbReference>
<keyword evidence="5 6" id="KW-0326">Glycosidase</keyword>
<dbReference type="InterPro" id="IPR043688">
    <property type="entry name" value="SAR_endolysin-like"/>
</dbReference>
<evidence type="ECO:0000256" key="6">
    <source>
        <dbReference type="RuleBase" id="RU003788"/>
    </source>
</evidence>
<evidence type="ECO:0000256" key="1">
    <source>
        <dbReference type="ARBA" id="ARBA00000632"/>
    </source>
</evidence>
<comment type="catalytic activity">
    <reaction evidence="1 6">
        <text>Hydrolysis of (1-&gt;4)-beta-linkages between N-acetylmuramic acid and N-acetyl-D-glucosamine residues in a peptidoglycan and between N-acetyl-D-glucosamine residues in chitodextrins.</text>
        <dbReference type="EC" id="3.2.1.17"/>
    </reaction>
</comment>
<evidence type="ECO:0000256" key="7">
    <source>
        <dbReference type="SAM" id="Phobius"/>
    </source>
</evidence>
<dbReference type="CDD" id="cd16900">
    <property type="entry name" value="endolysin_R21-like"/>
    <property type="match status" value="1"/>
</dbReference>
<sequence length="168" mass="18120">MNPQLRNKIIAAITGGGGAIVIATAMLGGHDGLEGRRYVAYRDVVGVLTVCDGHTGADIVQGKRYSDAECDVLLKADLQKVARVVDPAIKVKTTETQRAAIYSFSYNVGLYAFIGSTMLKKLNAGDPAGACNELKRWKYAGGKEWKGLVTRREVENTVCTWGRSWPAG</sequence>
<keyword evidence="2 6" id="KW-0929">Antimicrobial</keyword>
<keyword evidence="7" id="KW-1133">Transmembrane helix</keyword>
<keyword evidence="4 6" id="KW-0378">Hydrolase</keyword>
<name>A0ABV3UF03_9GAMM</name>
<evidence type="ECO:0000256" key="4">
    <source>
        <dbReference type="ARBA" id="ARBA00022801"/>
    </source>
</evidence>
<accession>A0ABV3UF03</accession>
<dbReference type="EC" id="3.2.1.17" evidence="6"/>
<keyword evidence="9" id="KW-1185">Reference proteome</keyword>
<dbReference type="HAMAP" id="MF_04136">
    <property type="entry name" value="SAR_ENDOLYSIN"/>
    <property type="match status" value="1"/>
</dbReference>
<feature type="transmembrane region" description="Helical" evidence="7">
    <location>
        <begin position="9"/>
        <end position="29"/>
    </location>
</feature>
<dbReference type="Gene3D" id="1.10.530.40">
    <property type="match status" value="1"/>
</dbReference>
<dbReference type="SUPFAM" id="SSF53955">
    <property type="entry name" value="Lysozyme-like"/>
    <property type="match status" value="1"/>
</dbReference>
<evidence type="ECO:0000256" key="5">
    <source>
        <dbReference type="ARBA" id="ARBA00023295"/>
    </source>
</evidence>
<dbReference type="Proteomes" id="UP001558101">
    <property type="component" value="Unassembled WGS sequence"/>
</dbReference>
<keyword evidence="7" id="KW-0812">Transmembrane</keyword>
<reference evidence="8 9" key="1">
    <citation type="submission" date="2024-07" db="EMBL/GenBank/DDBJ databases">
        <title>Genomes of novel Serratia strains from suburban soil.</title>
        <authorList>
            <person name="Markert E.X."/>
            <person name="Severe K."/>
            <person name="Severe L."/>
            <person name="Twing K.I."/>
            <person name="Ward L.M."/>
        </authorList>
    </citation>
    <scope>NUCLEOTIDE SEQUENCE [LARGE SCALE GENOMIC DNA]</scope>
    <source>
        <strain evidence="8 9">3C-UT</strain>
    </source>
</reference>
<dbReference type="InterPro" id="IPR023347">
    <property type="entry name" value="Lysozyme_dom_sf"/>
</dbReference>
<evidence type="ECO:0000313" key="9">
    <source>
        <dbReference type="Proteomes" id="UP001558101"/>
    </source>
</evidence>
<evidence type="ECO:0000256" key="2">
    <source>
        <dbReference type="ARBA" id="ARBA00022529"/>
    </source>
</evidence>
<comment type="similarity">
    <text evidence="6">Belongs to the glycosyl hydrolase 24 family.</text>
</comment>
<dbReference type="InterPro" id="IPR023346">
    <property type="entry name" value="Lysozyme-like_dom_sf"/>
</dbReference>